<proteinExistence type="predicted"/>
<feature type="signal peptide" evidence="1">
    <location>
        <begin position="1"/>
        <end position="23"/>
    </location>
</feature>
<dbReference type="InterPro" id="IPR008930">
    <property type="entry name" value="Terpenoid_cyclase/PrenylTrfase"/>
</dbReference>
<protein>
    <submittedName>
        <fullName evidence="3">Prenyltransferase and squalene oxidase repeat protein</fullName>
    </submittedName>
</protein>
<dbReference type="Gene3D" id="1.50.10.20">
    <property type="match status" value="2"/>
</dbReference>
<dbReference type="Pfam" id="PF13243">
    <property type="entry name" value="SQHop_cyclase_C"/>
    <property type="match status" value="1"/>
</dbReference>
<evidence type="ECO:0000313" key="3">
    <source>
        <dbReference type="EMBL" id="QDU58458.1"/>
    </source>
</evidence>
<evidence type="ECO:0000313" key="4">
    <source>
        <dbReference type="Proteomes" id="UP000315750"/>
    </source>
</evidence>
<dbReference type="EMBL" id="CP036278">
    <property type="protein sequence ID" value="QDU58458.1"/>
    <property type="molecule type" value="Genomic_DNA"/>
</dbReference>
<dbReference type="CDD" id="cd00688">
    <property type="entry name" value="ISOPREN_C2_like"/>
    <property type="match status" value="1"/>
</dbReference>
<gene>
    <name evidence="3" type="ORF">Pan181_46940</name>
</gene>
<evidence type="ECO:0000256" key="1">
    <source>
        <dbReference type="SAM" id="SignalP"/>
    </source>
</evidence>
<feature type="chain" id="PRO_5022119440" evidence="1">
    <location>
        <begin position="24"/>
        <end position="367"/>
    </location>
</feature>
<name>A0A518AUR6_9BACT</name>
<accession>A0A518AUR6</accession>
<dbReference type="GO" id="GO:0016740">
    <property type="term" value="F:transferase activity"/>
    <property type="evidence" value="ECO:0007669"/>
    <property type="project" value="UniProtKB-KW"/>
</dbReference>
<dbReference type="AlphaFoldDB" id="A0A518AUR6"/>
<dbReference type="RefSeq" id="WP_145250467.1">
    <property type="nucleotide sequence ID" value="NZ_CP036278.1"/>
</dbReference>
<keyword evidence="4" id="KW-1185">Reference proteome</keyword>
<sequence precursor="true">MILRVFLSLALAITFTAAPMAQAQDATAVKPSAKQLAARGVAFLRSSQDDDGSFSSFAGPAITALAATGLQRSGVSTSDPAVAKAIDYLLKHRREDGGIYGEGSNHRNYETALAVVCLAEANKDGKYDEIIAKAEAFLKNIQWDEEDGTEKDNLYYGGGGYGSHDRPDLSNTSFLLDALTAAGNGADDPAIQKALVFVSRTQNLESEFNSTEFAAKIGDGGFFYTPASGGQSKAGETENGGLRSYGSMTYAGLKSLIYAGLDKDDVRVKAATSWIKKNYTLDNNPGMGTSGQFYYYHTFAKALSLLGDDVLVDEDGNEHDWSDELVSKLAEMQKSDGSWLNSDERWMEADPNLVTGYVLIALSYCEE</sequence>
<feature type="domain" description="Squalene cyclase C-terminal" evidence="2">
    <location>
        <begin position="63"/>
        <end position="216"/>
    </location>
</feature>
<dbReference type="OrthoDB" id="179940at2"/>
<dbReference type="SUPFAM" id="SSF48239">
    <property type="entry name" value="Terpenoid cyclases/Protein prenyltransferases"/>
    <property type="match status" value="1"/>
</dbReference>
<keyword evidence="1" id="KW-0732">Signal</keyword>
<dbReference type="Proteomes" id="UP000315750">
    <property type="component" value="Chromosome"/>
</dbReference>
<dbReference type="KEGG" id="amuc:Pan181_46940"/>
<dbReference type="InterPro" id="IPR032696">
    <property type="entry name" value="SQ_cyclase_C"/>
</dbReference>
<keyword evidence="3" id="KW-0808">Transferase</keyword>
<reference evidence="3 4" key="1">
    <citation type="submission" date="2019-02" db="EMBL/GenBank/DDBJ databases">
        <title>Deep-cultivation of Planctomycetes and their phenomic and genomic characterization uncovers novel biology.</title>
        <authorList>
            <person name="Wiegand S."/>
            <person name="Jogler M."/>
            <person name="Boedeker C."/>
            <person name="Pinto D."/>
            <person name="Vollmers J."/>
            <person name="Rivas-Marin E."/>
            <person name="Kohn T."/>
            <person name="Peeters S.H."/>
            <person name="Heuer A."/>
            <person name="Rast P."/>
            <person name="Oberbeckmann S."/>
            <person name="Bunk B."/>
            <person name="Jeske O."/>
            <person name="Meyerdierks A."/>
            <person name="Storesund J.E."/>
            <person name="Kallscheuer N."/>
            <person name="Luecker S."/>
            <person name="Lage O.M."/>
            <person name="Pohl T."/>
            <person name="Merkel B.J."/>
            <person name="Hornburger P."/>
            <person name="Mueller R.-W."/>
            <person name="Bruemmer F."/>
            <person name="Labrenz M."/>
            <person name="Spormann A.M."/>
            <person name="Op den Camp H."/>
            <person name="Overmann J."/>
            <person name="Amann R."/>
            <person name="Jetten M.S.M."/>
            <person name="Mascher T."/>
            <person name="Medema M.H."/>
            <person name="Devos D.P."/>
            <person name="Kaster A.-K."/>
            <person name="Ovreas L."/>
            <person name="Rohde M."/>
            <person name="Galperin M.Y."/>
            <person name="Jogler C."/>
        </authorList>
    </citation>
    <scope>NUCLEOTIDE SEQUENCE [LARGE SCALE GENOMIC DNA]</scope>
    <source>
        <strain evidence="3 4">Pan181</strain>
    </source>
</reference>
<evidence type="ECO:0000259" key="2">
    <source>
        <dbReference type="Pfam" id="PF13243"/>
    </source>
</evidence>
<organism evidence="3 4">
    <name type="scientific">Aeoliella mucimassa</name>
    <dbReference type="NCBI Taxonomy" id="2527972"/>
    <lineage>
        <taxon>Bacteria</taxon>
        <taxon>Pseudomonadati</taxon>
        <taxon>Planctomycetota</taxon>
        <taxon>Planctomycetia</taxon>
        <taxon>Pirellulales</taxon>
        <taxon>Lacipirellulaceae</taxon>
        <taxon>Aeoliella</taxon>
    </lineage>
</organism>